<evidence type="ECO:0000313" key="2">
    <source>
        <dbReference type="EMBL" id="QKV53063.1"/>
    </source>
</evidence>
<keyword evidence="3" id="KW-1185">Reference proteome</keyword>
<dbReference type="AlphaFoldDB" id="A0A6N1X447"/>
<organism evidence="2 3">
    <name type="scientific">Comamonas antarctica</name>
    <dbReference type="NCBI Taxonomy" id="2743470"/>
    <lineage>
        <taxon>Bacteria</taxon>
        <taxon>Pseudomonadati</taxon>
        <taxon>Pseudomonadota</taxon>
        <taxon>Betaproteobacteria</taxon>
        <taxon>Burkholderiales</taxon>
        <taxon>Comamonadaceae</taxon>
        <taxon>Comamonas</taxon>
    </lineage>
</organism>
<dbReference type="Proteomes" id="UP000509579">
    <property type="component" value="Chromosome"/>
</dbReference>
<evidence type="ECO:0000313" key="3">
    <source>
        <dbReference type="Proteomes" id="UP000509579"/>
    </source>
</evidence>
<feature type="transmembrane region" description="Helical" evidence="1">
    <location>
        <begin position="70"/>
        <end position="90"/>
    </location>
</feature>
<gene>
    <name evidence="2" type="ORF">HUK68_09270</name>
</gene>
<reference evidence="2 3" key="1">
    <citation type="submission" date="2020-06" db="EMBL/GenBank/DDBJ databases">
        <title>Acidovorax antarctica sp. nov., isolated from Corinth ice sheet soil, Antarctic Fields Peninsula.</title>
        <authorList>
            <person name="Xu Q."/>
            <person name="Peng F."/>
        </authorList>
    </citation>
    <scope>NUCLEOTIDE SEQUENCE [LARGE SCALE GENOMIC DNA]</scope>
    <source>
        <strain evidence="2 3">16-35-5</strain>
    </source>
</reference>
<dbReference type="InterPro" id="IPR022109">
    <property type="entry name" value="DUF3649"/>
</dbReference>
<dbReference type="Pfam" id="PF12365">
    <property type="entry name" value="DUF3649"/>
    <property type="match status" value="1"/>
</dbReference>
<dbReference type="EMBL" id="CP054840">
    <property type="protein sequence ID" value="QKV53063.1"/>
    <property type="molecule type" value="Genomic_DNA"/>
</dbReference>
<name>A0A6N1X447_9BURK</name>
<proteinExistence type="predicted"/>
<feature type="transmembrane region" description="Helical" evidence="1">
    <location>
        <begin position="45"/>
        <end position="64"/>
    </location>
</feature>
<feature type="transmembrane region" description="Helical" evidence="1">
    <location>
        <begin position="12"/>
        <end position="33"/>
    </location>
</feature>
<dbReference type="KEGG" id="aant:HUK68_09270"/>
<protein>
    <submittedName>
        <fullName evidence="2">DUF3649 domain-containing protein</fullName>
    </submittedName>
</protein>
<sequence>MGRYRWAVASRALAATAGGYALSSATAAGLGLLLARSGNSSVDAVLWATMLAFVVHAVAALWAFGCASALRAWLGIGIPAALLGGAALALRGAPA</sequence>
<evidence type="ECO:0000256" key="1">
    <source>
        <dbReference type="SAM" id="Phobius"/>
    </source>
</evidence>
<keyword evidence="1" id="KW-0812">Transmembrane</keyword>
<dbReference type="RefSeq" id="WP_175503940.1">
    <property type="nucleotide sequence ID" value="NZ_CP054840.1"/>
</dbReference>
<accession>A0A6N1X447</accession>
<keyword evidence="1" id="KW-0472">Membrane</keyword>
<keyword evidence="1" id="KW-1133">Transmembrane helix</keyword>